<protein>
    <submittedName>
        <fullName evidence="5">Metalloregulator ArsR/SmtB family transcription factor</fullName>
    </submittedName>
</protein>
<dbReference type="PANTHER" id="PTHR43132:SF2">
    <property type="entry name" value="ARSENICAL RESISTANCE OPERON REPRESSOR ARSR-RELATED"/>
    <property type="match status" value="1"/>
</dbReference>
<dbReference type="EMBL" id="JALHAT010000021">
    <property type="protein sequence ID" value="MCJ1961456.1"/>
    <property type="molecule type" value="Genomic_DNA"/>
</dbReference>
<dbReference type="PANTHER" id="PTHR43132">
    <property type="entry name" value="ARSENICAL RESISTANCE OPERON REPRESSOR ARSR-RELATED"/>
    <property type="match status" value="1"/>
</dbReference>
<comment type="caution">
    <text evidence="5">The sequence shown here is derived from an EMBL/GenBank/DDBJ whole genome shotgun (WGS) entry which is preliminary data.</text>
</comment>
<dbReference type="Proteomes" id="UP001162802">
    <property type="component" value="Unassembled WGS sequence"/>
</dbReference>
<proteinExistence type="predicted"/>
<keyword evidence="3" id="KW-0804">Transcription</keyword>
<reference evidence="5" key="1">
    <citation type="submission" date="2022-03" db="EMBL/GenBank/DDBJ databases">
        <title>Identification of a novel bacterium isolated from mangrove sediments.</title>
        <authorList>
            <person name="Pan X."/>
        </authorList>
    </citation>
    <scope>NUCLEOTIDE SEQUENCE</scope>
    <source>
        <strain evidence="5">B2637</strain>
    </source>
</reference>
<dbReference type="NCBIfam" id="NF033788">
    <property type="entry name" value="HTH_metalloreg"/>
    <property type="match status" value="1"/>
</dbReference>
<feature type="domain" description="HTH arsR-type" evidence="4">
    <location>
        <begin position="1"/>
        <end position="95"/>
    </location>
</feature>
<gene>
    <name evidence="5" type="ORF">MTR65_12250</name>
</gene>
<keyword evidence="6" id="KW-1185">Reference proteome</keyword>
<evidence type="ECO:0000256" key="3">
    <source>
        <dbReference type="ARBA" id="ARBA00023163"/>
    </source>
</evidence>
<name>A0ABT0AE25_9SPHN</name>
<dbReference type="Gene3D" id="1.10.10.10">
    <property type="entry name" value="Winged helix-like DNA-binding domain superfamily/Winged helix DNA-binding domain"/>
    <property type="match status" value="1"/>
</dbReference>
<sequence length="110" mass="11711">MNSDAALAILSALSHPTRLEAFRLLLRHEPEGLATGALVEASRLSQSTFSSHLAVMAKAGLVRSAKQGRQNIQRADITALKGLMLFLANDCCQGHPELCQPLVAELTSCG</sequence>
<dbReference type="InterPro" id="IPR011991">
    <property type="entry name" value="ArsR-like_HTH"/>
</dbReference>
<accession>A0ABT0AE25</accession>
<dbReference type="InterPro" id="IPR001845">
    <property type="entry name" value="HTH_ArsR_DNA-bd_dom"/>
</dbReference>
<dbReference type="PRINTS" id="PR00778">
    <property type="entry name" value="HTHARSR"/>
</dbReference>
<dbReference type="RefSeq" id="WP_243800573.1">
    <property type="nucleotide sequence ID" value="NZ_JALHAT010000021.1"/>
</dbReference>
<dbReference type="PROSITE" id="PS50987">
    <property type="entry name" value="HTH_ARSR_2"/>
    <property type="match status" value="1"/>
</dbReference>
<dbReference type="InterPro" id="IPR036390">
    <property type="entry name" value="WH_DNA-bd_sf"/>
</dbReference>
<dbReference type="SMART" id="SM00418">
    <property type="entry name" value="HTH_ARSR"/>
    <property type="match status" value="1"/>
</dbReference>
<evidence type="ECO:0000259" key="4">
    <source>
        <dbReference type="PROSITE" id="PS50987"/>
    </source>
</evidence>
<dbReference type="SUPFAM" id="SSF46785">
    <property type="entry name" value="Winged helix' DNA-binding domain"/>
    <property type="match status" value="1"/>
</dbReference>
<evidence type="ECO:0000313" key="5">
    <source>
        <dbReference type="EMBL" id="MCJ1961456.1"/>
    </source>
</evidence>
<organism evidence="5 6">
    <name type="scientific">Novosphingobium mangrovi</name>
    <name type="common">ex Hu et al. 2023</name>
    <dbReference type="NCBI Taxonomy" id="2930094"/>
    <lineage>
        <taxon>Bacteria</taxon>
        <taxon>Pseudomonadati</taxon>
        <taxon>Pseudomonadota</taxon>
        <taxon>Alphaproteobacteria</taxon>
        <taxon>Sphingomonadales</taxon>
        <taxon>Sphingomonadaceae</taxon>
        <taxon>Novosphingobium</taxon>
    </lineage>
</organism>
<keyword evidence="1" id="KW-0805">Transcription regulation</keyword>
<keyword evidence="2" id="KW-0238">DNA-binding</keyword>
<evidence type="ECO:0000313" key="6">
    <source>
        <dbReference type="Proteomes" id="UP001162802"/>
    </source>
</evidence>
<dbReference type="InterPro" id="IPR036388">
    <property type="entry name" value="WH-like_DNA-bd_sf"/>
</dbReference>
<dbReference type="InterPro" id="IPR051011">
    <property type="entry name" value="Metal_resp_trans_reg"/>
</dbReference>
<evidence type="ECO:0000256" key="1">
    <source>
        <dbReference type="ARBA" id="ARBA00023015"/>
    </source>
</evidence>
<evidence type="ECO:0000256" key="2">
    <source>
        <dbReference type="ARBA" id="ARBA00023125"/>
    </source>
</evidence>
<dbReference type="Pfam" id="PF12840">
    <property type="entry name" value="HTH_20"/>
    <property type="match status" value="1"/>
</dbReference>
<dbReference type="CDD" id="cd00090">
    <property type="entry name" value="HTH_ARSR"/>
    <property type="match status" value="1"/>
</dbReference>